<comment type="caution">
    <text evidence="1">The sequence shown here is derived from an EMBL/GenBank/DDBJ whole genome shotgun (WGS) entry which is preliminary data.</text>
</comment>
<name>A0ABQ7PQ87_PLUXY</name>
<evidence type="ECO:0000313" key="1">
    <source>
        <dbReference type="EMBL" id="KAG7295153.1"/>
    </source>
</evidence>
<sequence>MLRELFLKSVNRFTNSVCSCANTFLIVIFSHTKLFPASSTAFLQLGKWSSFFSSICLINSFSFISNDLTSEYMSQINLFFPCKRLLSWFSSLVKSVKKPRSIIHCLLVSSSTGFPFISMKFPISFLKSKNRSKTAPRLSHLTSQ</sequence>
<reference evidence="1 2" key="1">
    <citation type="submission" date="2021-06" db="EMBL/GenBank/DDBJ databases">
        <title>A haploid diamondback moth (Plutella xylostella L.) genome assembly resolves 31 chromosomes and identifies a diamide resistance mutation.</title>
        <authorList>
            <person name="Ward C.M."/>
            <person name="Perry K.D."/>
            <person name="Baker G."/>
            <person name="Powis K."/>
            <person name="Heckel D.G."/>
            <person name="Baxter S.W."/>
        </authorList>
    </citation>
    <scope>NUCLEOTIDE SEQUENCE [LARGE SCALE GENOMIC DNA]</scope>
    <source>
        <strain evidence="1 2">LV</strain>
        <tissue evidence="1">Single pupa</tissue>
    </source>
</reference>
<accession>A0ABQ7PQ87</accession>
<proteinExistence type="predicted"/>
<keyword evidence="2" id="KW-1185">Reference proteome</keyword>
<dbReference type="Proteomes" id="UP000823941">
    <property type="component" value="Chromosome 31"/>
</dbReference>
<dbReference type="EMBL" id="JAHIBW010000031">
    <property type="protein sequence ID" value="KAG7295153.1"/>
    <property type="molecule type" value="Genomic_DNA"/>
</dbReference>
<organism evidence="1 2">
    <name type="scientific">Plutella xylostella</name>
    <name type="common">Diamondback moth</name>
    <name type="synonym">Plutella maculipennis</name>
    <dbReference type="NCBI Taxonomy" id="51655"/>
    <lineage>
        <taxon>Eukaryota</taxon>
        <taxon>Metazoa</taxon>
        <taxon>Ecdysozoa</taxon>
        <taxon>Arthropoda</taxon>
        <taxon>Hexapoda</taxon>
        <taxon>Insecta</taxon>
        <taxon>Pterygota</taxon>
        <taxon>Neoptera</taxon>
        <taxon>Endopterygota</taxon>
        <taxon>Lepidoptera</taxon>
        <taxon>Glossata</taxon>
        <taxon>Ditrysia</taxon>
        <taxon>Yponomeutoidea</taxon>
        <taxon>Plutellidae</taxon>
        <taxon>Plutella</taxon>
    </lineage>
</organism>
<evidence type="ECO:0000313" key="2">
    <source>
        <dbReference type="Proteomes" id="UP000823941"/>
    </source>
</evidence>
<protein>
    <submittedName>
        <fullName evidence="1">Uncharacterized protein</fullName>
    </submittedName>
</protein>
<gene>
    <name evidence="1" type="ORF">JYU34_022119</name>
</gene>